<dbReference type="AlphaFoldDB" id="A0A844ZSK3"/>
<keyword evidence="2" id="KW-1185">Reference proteome</keyword>
<dbReference type="InterPro" id="IPR027417">
    <property type="entry name" value="P-loop_NTPase"/>
</dbReference>
<dbReference type="RefSeq" id="WP_160603292.1">
    <property type="nucleotide sequence ID" value="NZ_WTYX01000001.1"/>
</dbReference>
<dbReference type="SUPFAM" id="SSF52540">
    <property type="entry name" value="P-loop containing nucleoside triphosphate hydrolases"/>
    <property type="match status" value="1"/>
</dbReference>
<dbReference type="OrthoDB" id="7202530at2"/>
<dbReference type="Proteomes" id="UP000442714">
    <property type="component" value="Unassembled WGS sequence"/>
</dbReference>
<dbReference type="Gene3D" id="3.40.50.300">
    <property type="entry name" value="P-loop containing nucleotide triphosphate hydrolases"/>
    <property type="match status" value="1"/>
</dbReference>
<reference evidence="1 2" key="1">
    <citation type="submission" date="2019-12" db="EMBL/GenBank/DDBJ databases">
        <title>Genomic-based taxomic classification of the family Erythrobacteraceae.</title>
        <authorList>
            <person name="Xu L."/>
        </authorList>
    </citation>
    <scope>NUCLEOTIDE SEQUENCE [LARGE SCALE GENOMIC DNA]</scope>
    <source>
        <strain evidence="1 2">KCTC 52763</strain>
    </source>
</reference>
<name>A0A844ZSK3_9SPHN</name>
<organism evidence="1 2">
    <name type="scientific">Pontixanthobacter aquaemixtae</name>
    <dbReference type="NCBI Taxonomy" id="1958940"/>
    <lineage>
        <taxon>Bacteria</taxon>
        <taxon>Pseudomonadati</taxon>
        <taxon>Pseudomonadota</taxon>
        <taxon>Alphaproteobacteria</taxon>
        <taxon>Sphingomonadales</taxon>
        <taxon>Erythrobacteraceae</taxon>
        <taxon>Pontixanthobacter</taxon>
    </lineage>
</organism>
<evidence type="ECO:0000313" key="2">
    <source>
        <dbReference type="Proteomes" id="UP000442714"/>
    </source>
</evidence>
<evidence type="ECO:0008006" key="3">
    <source>
        <dbReference type="Google" id="ProtNLM"/>
    </source>
</evidence>
<sequence length="218" mass="23990">MDDRRADSTPLAAKPQLVELFSDFRDAGVAGFALAQVPRGGRILWVQERMAALETGRPFGQGFGRFGGDPEQLVLACSRNTGDLLWTMEEGLRCTSIAAIIGEVWGDPKALDFTATKRLAMRAERQGVHVFLIRFQGHPNLSAARQRWNISSLPSAPHPYDGKAPGIPRWRAELFRARGAKPGIWQAEYDRAAHRLDLVPLLSHPAMAEEAAPQVQTG</sequence>
<accession>A0A844ZSK3</accession>
<proteinExistence type="predicted"/>
<evidence type="ECO:0000313" key="1">
    <source>
        <dbReference type="EMBL" id="MXO89777.1"/>
    </source>
</evidence>
<dbReference type="EMBL" id="WTYX01000001">
    <property type="protein sequence ID" value="MXO89777.1"/>
    <property type="molecule type" value="Genomic_DNA"/>
</dbReference>
<comment type="caution">
    <text evidence="1">The sequence shown here is derived from an EMBL/GenBank/DDBJ whole genome shotgun (WGS) entry which is preliminary data.</text>
</comment>
<gene>
    <name evidence="1" type="ORF">GRI41_02975</name>
</gene>
<protein>
    <recommendedName>
        <fullName evidence="3">Protein ImuA</fullName>
    </recommendedName>
</protein>